<dbReference type="EMBL" id="JBBMFM010000046">
    <property type="protein sequence ID" value="MEQ2425952.1"/>
    <property type="molecule type" value="Genomic_DNA"/>
</dbReference>
<dbReference type="InterPro" id="IPR006657">
    <property type="entry name" value="MoPterin_dinucl-bd_dom"/>
</dbReference>
<dbReference type="Pfam" id="PF04879">
    <property type="entry name" value="Molybdop_Fe4S4"/>
    <property type="match status" value="1"/>
</dbReference>
<dbReference type="Pfam" id="PF00384">
    <property type="entry name" value="Molybdopterin"/>
    <property type="match status" value="1"/>
</dbReference>
<dbReference type="InterPro" id="IPR006656">
    <property type="entry name" value="Mopterin_OxRdtase"/>
</dbReference>
<keyword evidence="2" id="KW-0479">Metal-binding</keyword>
<evidence type="ECO:0000259" key="5">
    <source>
        <dbReference type="PROSITE" id="PS51669"/>
    </source>
</evidence>
<reference evidence="6 7" key="1">
    <citation type="submission" date="2024-03" db="EMBL/GenBank/DDBJ databases">
        <title>Human intestinal bacterial collection.</title>
        <authorList>
            <person name="Pauvert C."/>
            <person name="Hitch T.C.A."/>
            <person name="Clavel T."/>
        </authorList>
    </citation>
    <scope>NUCLEOTIDE SEQUENCE [LARGE SCALE GENOMIC DNA]</scope>
    <source>
        <strain evidence="6 7">CLA-SR-H021</strain>
    </source>
</reference>
<dbReference type="SUPFAM" id="SSF53706">
    <property type="entry name" value="Formate dehydrogenase/DMSO reductase, domains 1-3"/>
    <property type="match status" value="1"/>
</dbReference>
<dbReference type="InterPro" id="IPR009010">
    <property type="entry name" value="Asp_de-COase-like_dom_sf"/>
</dbReference>
<name>A0ABV1D8L4_9FIRM</name>
<comment type="caution">
    <text evidence="6">The sequence shown here is derived from an EMBL/GenBank/DDBJ whole genome shotgun (WGS) entry which is preliminary data.</text>
</comment>
<keyword evidence="4" id="KW-0411">Iron-sulfur</keyword>
<dbReference type="InterPro" id="IPR006963">
    <property type="entry name" value="Mopterin_OxRdtase_4Fe-4S_dom"/>
</dbReference>
<dbReference type="Pfam" id="PF01568">
    <property type="entry name" value="Molydop_binding"/>
    <property type="match status" value="1"/>
</dbReference>
<evidence type="ECO:0000256" key="4">
    <source>
        <dbReference type="ARBA" id="ARBA00023014"/>
    </source>
</evidence>
<evidence type="ECO:0000256" key="1">
    <source>
        <dbReference type="ARBA" id="ARBA00010312"/>
    </source>
</evidence>
<feature type="domain" description="4Fe-4S Mo/W bis-MGD-type" evidence="5">
    <location>
        <begin position="19"/>
        <end position="77"/>
    </location>
</feature>
<evidence type="ECO:0000256" key="2">
    <source>
        <dbReference type="ARBA" id="ARBA00022723"/>
    </source>
</evidence>
<comment type="similarity">
    <text evidence="1">Belongs to the prokaryotic molybdopterin-containing oxidoreductase family.</text>
</comment>
<proteinExistence type="inferred from homology"/>
<dbReference type="SUPFAM" id="SSF50692">
    <property type="entry name" value="ADC-like"/>
    <property type="match status" value="1"/>
</dbReference>
<dbReference type="Gene3D" id="2.40.40.20">
    <property type="match status" value="1"/>
</dbReference>
<gene>
    <name evidence="6" type="ORF">WMQ36_13300</name>
</gene>
<evidence type="ECO:0000313" key="6">
    <source>
        <dbReference type="EMBL" id="MEQ2425952.1"/>
    </source>
</evidence>
<protein>
    <submittedName>
        <fullName evidence="6">Molybdopterin-dependent oxidoreductase</fullName>
    </submittedName>
</protein>
<evidence type="ECO:0000256" key="3">
    <source>
        <dbReference type="ARBA" id="ARBA00023004"/>
    </source>
</evidence>
<dbReference type="SMART" id="SM00926">
    <property type="entry name" value="Molybdop_Fe4S4"/>
    <property type="match status" value="1"/>
</dbReference>
<evidence type="ECO:0000313" key="7">
    <source>
        <dbReference type="Proteomes" id="UP001454086"/>
    </source>
</evidence>
<dbReference type="InterPro" id="IPR050612">
    <property type="entry name" value="Prok_Mopterin_Oxidored"/>
</dbReference>
<dbReference type="PANTHER" id="PTHR43742:SF6">
    <property type="entry name" value="OXIDOREDUCTASE YYAE-RELATED"/>
    <property type="match status" value="1"/>
</dbReference>
<dbReference type="PANTHER" id="PTHR43742">
    <property type="entry name" value="TRIMETHYLAMINE-N-OXIDE REDUCTASE"/>
    <property type="match status" value="1"/>
</dbReference>
<dbReference type="Proteomes" id="UP001454086">
    <property type="component" value="Unassembled WGS sequence"/>
</dbReference>
<dbReference type="Gene3D" id="3.40.50.740">
    <property type="match status" value="1"/>
</dbReference>
<accession>A0ABV1D8L4</accession>
<keyword evidence="7" id="KW-1185">Reference proteome</keyword>
<dbReference type="RefSeq" id="WP_349118273.1">
    <property type="nucleotide sequence ID" value="NZ_JBBMFM010000046.1"/>
</dbReference>
<sequence length="715" mass="78856">MTELERLIQAKIPGPETGIEVRHGICDICAPGAHCGLDAYVKDGRIIKIEGTEGFPGSNGKLCTKGAANREYIYREDRLKTPMKRVGERGEGRFEAISWDEAYETVADRLNRIKAESGPDAVMFYTGYSKWLRPWLHRLAYSFGTLNYATESSSCFRATQMAWSTVTGDNYGPDTPHCNTFLGWGCNGYMSAYQLARGIEAAKARGAKIIIVDPRLTHTARKVADIHLQLHPGTDGALALGMCRLIVENGWYDKEFVGQHVHGFDGFKELASHYTLEKTEEITGVPAEKIYEAARIYATNGPAATYSPSATITHHINGYNNMRAVIALQAICGNLDRPGGMRPLHPTYIYTDCGFDMPEHEFIHSRRPKDGHNCVGGERFPVWNALVDEAQAMDLPRQIEEGKPYPIRALLAFGMNHRMFPEPEKMLRAIDKLDFVMATDLFDTEVVRHADIVLPVCSSLERSELKAYPGGFLTCTEPVIDPLYESRNDCEVICGLAKALGLDDELLCAGYEETMNWFVRDLGVTLKQLRKAPLPIKVQSAHPPVFGQRRQEGFPTRTGKVELYSELIAGIAAEKGRSDLNPLPDYRSSQDVSPVDGANATLVIGSRLPNAIHSRFHGVSWARSLRPAPAVDMSPSDARNLGVEEGGKVRLTTASGSSVVVSAHITGTSNPGEMYLYHGYAEADGNSLIPASHLDPYSGFPGYRQIACRVERIGD</sequence>
<dbReference type="Gene3D" id="2.20.25.90">
    <property type="entry name" value="ADC-like domains"/>
    <property type="match status" value="1"/>
</dbReference>
<keyword evidence="3" id="KW-0408">Iron</keyword>
<dbReference type="PROSITE" id="PS51669">
    <property type="entry name" value="4FE4S_MOW_BIS_MGD"/>
    <property type="match status" value="1"/>
</dbReference>
<organism evidence="6 7">
    <name type="scientific">Enterocloster hominis</name>
    <name type="common">ex Hitch et al. 2024</name>
    <dbReference type="NCBI Taxonomy" id="1917870"/>
    <lineage>
        <taxon>Bacteria</taxon>
        <taxon>Bacillati</taxon>
        <taxon>Bacillota</taxon>
        <taxon>Clostridia</taxon>
        <taxon>Lachnospirales</taxon>
        <taxon>Lachnospiraceae</taxon>
        <taxon>Enterocloster</taxon>
    </lineage>
</organism>
<dbReference type="Gene3D" id="3.40.228.10">
    <property type="entry name" value="Dimethylsulfoxide Reductase, domain 2"/>
    <property type="match status" value="1"/>
</dbReference>